<proteinExistence type="inferred from homology"/>
<keyword evidence="10" id="KW-0169">Cobalamin biosynthesis</keyword>
<comment type="catalytic activity">
    <reaction evidence="1">
        <text>adenosylcob(III)inamide + ATP = adenosylcob(III)inamide phosphate + ADP + H(+)</text>
        <dbReference type="Rhea" id="RHEA:15769"/>
        <dbReference type="ChEBI" id="CHEBI:2480"/>
        <dbReference type="ChEBI" id="CHEBI:15378"/>
        <dbReference type="ChEBI" id="CHEBI:30616"/>
        <dbReference type="ChEBI" id="CHEBI:58502"/>
        <dbReference type="ChEBI" id="CHEBI:456216"/>
        <dbReference type="EC" id="2.7.1.156"/>
    </reaction>
</comment>
<protein>
    <recommendedName>
        <fullName evidence="16">Adenosylcobinamide kinase</fullName>
        <ecNumber evidence="8">2.7.1.156</ecNumber>
        <ecNumber evidence="9">2.7.7.62</ecNumber>
    </recommendedName>
    <alternativeName>
        <fullName evidence="17">Adenosylcobinamide-phosphate guanylyltransferase</fullName>
    </alternativeName>
</protein>
<evidence type="ECO:0000313" key="20">
    <source>
        <dbReference type="Proteomes" id="UP001602119"/>
    </source>
</evidence>
<keyword evidence="12" id="KW-0547">Nucleotide-binding</keyword>
<dbReference type="EMBL" id="JBIAXI010000003">
    <property type="protein sequence ID" value="MFF4772165.1"/>
    <property type="molecule type" value="Genomic_DNA"/>
</dbReference>
<dbReference type="Pfam" id="PF02283">
    <property type="entry name" value="CobU"/>
    <property type="match status" value="1"/>
</dbReference>
<evidence type="ECO:0000256" key="6">
    <source>
        <dbReference type="ARBA" id="ARBA00005159"/>
    </source>
</evidence>
<keyword evidence="14" id="KW-0067">ATP-binding</keyword>
<feature type="region of interest" description="Disordered" evidence="18">
    <location>
        <begin position="325"/>
        <end position="351"/>
    </location>
</feature>
<name>A0ABW6UYS3_MICFU</name>
<feature type="compositionally biased region" description="Basic and acidic residues" evidence="18">
    <location>
        <begin position="123"/>
        <end position="149"/>
    </location>
</feature>
<keyword evidence="13 19" id="KW-0418">Kinase</keyword>
<comment type="pathway">
    <text evidence="5">Cofactor biosynthesis; adenosylcobalamin biosynthesis; adenosylcobalamin from cob(II)yrinate a,c-diamide: step 6/7.</text>
</comment>
<evidence type="ECO:0000256" key="2">
    <source>
        <dbReference type="ARBA" id="ARBA00000711"/>
    </source>
</evidence>
<evidence type="ECO:0000256" key="8">
    <source>
        <dbReference type="ARBA" id="ARBA00012016"/>
    </source>
</evidence>
<evidence type="ECO:0000256" key="9">
    <source>
        <dbReference type="ARBA" id="ARBA00012523"/>
    </source>
</evidence>
<evidence type="ECO:0000256" key="5">
    <source>
        <dbReference type="ARBA" id="ARBA00004692"/>
    </source>
</evidence>
<keyword evidence="19" id="KW-0548">Nucleotidyltransferase</keyword>
<evidence type="ECO:0000256" key="4">
    <source>
        <dbReference type="ARBA" id="ARBA00003889"/>
    </source>
</evidence>
<evidence type="ECO:0000256" key="10">
    <source>
        <dbReference type="ARBA" id="ARBA00022573"/>
    </source>
</evidence>
<evidence type="ECO:0000256" key="1">
    <source>
        <dbReference type="ARBA" id="ARBA00000312"/>
    </source>
</evidence>
<keyword evidence="15" id="KW-0342">GTP-binding</keyword>
<organism evidence="19 20">
    <name type="scientific">Microtetraspora fusca</name>
    <dbReference type="NCBI Taxonomy" id="1997"/>
    <lineage>
        <taxon>Bacteria</taxon>
        <taxon>Bacillati</taxon>
        <taxon>Actinomycetota</taxon>
        <taxon>Actinomycetes</taxon>
        <taxon>Streptosporangiales</taxon>
        <taxon>Streptosporangiaceae</taxon>
        <taxon>Microtetraspora</taxon>
    </lineage>
</organism>
<dbReference type="EC" id="2.7.7.62" evidence="9"/>
<evidence type="ECO:0000256" key="17">
    <source>
        <dbReference type="ARBA" id="ARBA00030571"/>
    </source>
</evidence>
<gene>
    <name evidence="19" type="ORF">ACFY05_04840</name>
</gene>
<dbReference type="SUPFAM" id="SSF52540">
    <property type="entry name" value="P-loop containing nucleoside triphosphate hydrolases"/>
    <property type="match status" value="1"/>
</dbReference>
<comment type="catalytic activity">
    <reaction evidence="2">
        <text>adenosylcob(III)inamide phosphate + GTP + H(+) = adenosylcob(III)inamide-GDP + diphosphate</text>
        <dbReference type="Rhea" id="RHEA:22712"/>
        <dbReference type="ChEBI" id="CHEBI:15378"/>
        <dbReference type="ChEBI" id="CHEBI:33019"/>
        <dbReference type="ChEBI" id="CHEBI:37565"/>
        <dbReference type="ChEBI" id="CHEBI:58502"/>
        <dbReference type="ChEBI" id="CHEBI:60487"/>
        <dbReference type="EC" id="2.7.7.62"/>
    </reaction>
</comment>
<feature type="compositionally biased region" description="Basic and acidic residues" evidence="18">
    <location>
        <begin position="43"/>
        <end position="75"/>
    </location>
</feature>
<dbReference type="GO" id="GO:0016301">
    <property type="term" value="F:kinase activity"/>
    <property type="evidence" value="ECO:0007669"/>
    <property type="project" value="UniProtKB-KW"/>
</dbReference>
<dbReference type="RefSeq" id="WP_387340695.1">
    <property type="nucleotide sequence ID" value="NZ_JBIAXI010000003.1"/>
</dbReference>
<dbReference type="EC" id="2.7.1.156" evidence="8"/>
<keyword evidence="20" id="KW-1185">Reference proteome</keyword>
<evidence type="ECO:0000256" key="18">
    <source>
        <dbReference type="SAM" id="MobiDB-lite"/>
    </source>
</evidence>
<comment type="function">
    <text evidence="4">Catalyzes ATP-dependent phosphorylation of adenosylcobinamide and addition of GMP to adenosylcobinamide phosphate.</text>
</comment>
<dbReference type="Proteomes" id="UP001602119">
    <property type="component" value="Unassembled WGS sequence"/>
</dbReference>
<evidence type="ECO:0000256" key="14">
    <source>
        <dbReference type="ARBA" id="ARBA00022840"/>
    </source>
</evidence>
<dbReference type="GO" id="GO:0016779">
    <property type="term" value="F:nucleotidyltransferase activity"/>
    <property type="evidence" value="ECO:0007669"/>
    <property type="project" value="UniProtKB-KW"/>
</dbReference>
<dbReference type="PANTHER" id="PTHR34848">
    <property type="match status" value="1"/>
</dbReference>
<reference evidence="19 20" key="1">
    <citation type="submission" date="2024-10" db="EMBL/GenBank/DDBJ databases">
        <title>The Natural Products Discovery Center: Release of the First 8490 Sequenced Strains for Exploring Actinobacteria Biosynthetic Diversity.</title>
        <authorList>
            <person name="Kalkreuter E."/>
            <person name="Kautsar S.A."/>
            <person name="Yang D."/>
            <person name="Bader C.D."/>
            <person name="Teijaro C.N."/>
            <person name="Fluegel L."/>
            <person name="Davis C.M."/>
            <person name="Simpson J.R."/>
            <person name="Lauterbach L."/>
            <person name="Steele A.D."/>
            <person name="Gui C."/>
            <person name="Meng S."/>
            <person name="Li G."/>
            <person name="Viehrig K."/>
            <person name="Ye F."/>
            <person name="Su P."/>
            <person name="Kiefer A.F."/>
            <person name="Nichols A."/>
            <person name="Cepeda A.J."/>
            <person name="Yan W."/>
            <person name="Fan B."/>
            <person name="Jiang Y."/>
            <person name="Adhikari A."/>
            <person name="Zheng C.-J."/>
            <person name="Schuster L."/>
            <person name="Cowan T.M."/>
            <person name="Smanski M.J."/>
            <person name="Chevrette M.G."/>
            <person name="De Carvalho L.P.S."/>
            <person name="Shen B."/>
        </authorList>
    </citation>
    <scope>NUCLEOTIDE SEQUENCE [LARGE SCALE GENOMIC DNA]</scope>
    <source>
        <strain evidence="19 20">NPDC001281</strain>
    </source>
</reference>
<evidence type="ECO:0000256" key="12">
    <source>
        <dbReference type="ARBA" id="ARBA00022741"/>
    </source>
</evidence>
<evidence type="ECO:0000313" key="19">
    <source>
        <dbReference type="EMBL" id="MFF4772165.1"/>
    </source>
</evidence>
<dbReference type="PANTHER" id="PTHR34848:SF1">
    <property type="entry name" value="BIFUNCTIONAL ADENOSYLCOBALAMIN BIOSYNTHESIS PROTEIN COBU"/>
    <property type="match status" value="1"/>
</dbReference>
<accession>A0ABW6UYS3</accession>
<comment type="similarity">
    <text evidence="7">Belongs to the CobU/CobP family.</text>
</comment>
<feature type="region of interest" description="Disordered" evidence="18">
    <location>
        <begin position="43"/>
        <end position="86"/>
    </location>
</feature>
<evidence type="ECO:0000256" key="16">
    <source>
        <dbReference type="ARBA" id="ARBA00029570"/>
    </source>
</evidence>
<comment type="caution">
    <text evidence="19">The sequence shown here is derived from an EMBL/GenBank/DDBJ whole genome shotgun (WGS) entry which is preliminary data.</text>
</comment>
<evidence type="ECO:0000256" key="3">
    <source>
        <dbReference type="ARBA" id="ARBA00001522"/>
    </source>
</evidence>
<comment type="pathway">
    <text evidence="6">Cofactor biosynthesis; adenosylcobalamin biosynthesis; adenosylcobalamin from cob(II)yrinate a,c-diamide: step 5/7.</text>
</comment>
<evidence type="ECO:0000256" key="15">
    <source>
        <dbReference type="ARBA" id="ARBA00023134"/>
    </source>
</evidence>
<evidence type="ECO:0000256" key="7">
    <source>
        <dbReference type="ARBA" id="ARBA00007490"/>
    </source>
</evidence>
<dbReference type="InterPro" id="IPR027417">
    <property type="entry name" value="P-loop_NTPase"/>
</dbReference>
<keyword evidence="11" id="KW-0808">Transferase</keyword>
<evidence type="ECO:0000256" key="13">
    <source>
        <dbReference type="ARBA" id="ARBA00022777"/>
    </source>
</evidence>
<dbReference type="InterPro" id="IPR003203">
    <property type="entry name" value="CobU/CobP"/>
</dbReference>
<evidence type="ECO:0000256" key="11">
    <source>
        <dbReference type="ARBA" id="ARBA00022679"/>
    </source>
</evidence>
<comment type="catalytic activity">
    <reaction evidence="3">
        <text>adenosylcob(III)inamide + GTP = adenosylcob(III)inamide phosphate + GDP + H(+)</text>
        <dbReference type="Rhea" id="RHEA:15765"/>
        <dbReference type="ChEBI" id="CHEBI:2480"/>
        <dbReference type="ChEBI" id="CHEBI:15378"/>
        <dbReference type="ChEBI" id="CHEBI:37565"/>
        <dbReference type="ChEBI" id="CHEBI:58189"/>
        <dbReference type="ChEBI" id="CHEBI:58502"/>
        <dbReference type="EC" id="2.7.1.156"/>
    </reaction>
</comment>
<dbReference type="Gene3D" id="3.40.50.300">
    <property type="entry name" value="P-loop containing nucleotide triphosphate hydrolases"/>
    <property type="match status" value="1"/>
</dbReference>
<dbReference type="CDD" id="cd00544">
    <property type="entry name" value="CobU"/>
    <property type="match status" value="1"/>
</dbReference>
<feature type="region of interest" description="Disordered" evidence="18">
    <location>
        <begin position="114"/>
        <end position="151"/>
    </location>
</feature>
<sequence>MRIILEGTAGPEGWPSPGCRCASCGRVTTVRRRLSIVIDGRIRLAPDGPGHPDDARHHRIPERPERAGDGVRADHSTGGPRSWPEGYLVAHTPDGITVTGPDGGRLLYAGFHLTATASPPPETRGDRQGDERPDRDQRSGPERREEPSRPYDVVLIDPLDRPERLGDLRRRGLVTPRTRVVAVGLDHRVPSEGELARRLAFWGAEAVSDGTVVDTRDRPLPARTAPRRTLLLGGARSGKSEEAELRLAAEPHVTYVATGPSGGDDPSWLARVKAHRDRRPAHWGTAETTDLAELLRTSSGTLLIDGLGTWIAAVFDECGAWPGYGQEDTHAQSAVPEEAEQKTGRAGAEPSPLDRVALRCDELVEAWRTTAARVVAVSDEVGLGVIPATASGRLFRDTLGRLNQRLARESEDVALVVAGRVLSLPI</sequence>